<name>A0A9Q9AJ87_9PEZI</name>
<dbReference type="EMBL" id="CP099419">
    <property type="protein sequence ID" value="USW48879.1"/>
    <property type="molecule type" value="Genomic_DNA"/>
</dbReference>
<evidence type="ECO:0000313" key="2">
    <source>
        <dbReference type="EMBL" id="USW48879.1"/>
    </source>
</evidence>
<keyword evidence="3" id="KW-1185">Reference proteome</keyword>
<gene>
    <name evidence="2" type="ORF">Slin15195_G021980</name>
</gene>
<organism evidence="2 3">
    <name type="scientific">Septoria linicola</name>
    <dbReference type="NCBI Taxonomy" id="215465"/>
    <lineage>
        <taxon>Eukaryota</taxon>
        <taxon>Fungi</taxon>
        <taxon>Dikarya</taxon>
        <taxon>Ascomycota</taxon>
        <taxon>Pezizomycotina</taxon>
        <taxon>Dothideomycetes</taxon>
        <taxon>Dothideomycetidae</taxon>
        <taxon>Mycosphaerellales</taxon>
        <taxon>Mycosphaerellaceae</taxon>
        <taxon>Septoria</taxon>
    </lineage>
</organism>
<accession>A0A9Q9AJ87</accession>
<evidence type="ECO:0000313" key="3">
    <source>
        <dbReference type="Proteomes" id="UP001056384"/>
    </source>
</evidence>
<dbReference type="AlphaFoldDB" id="A0A9Q9AJ87"/>
<feature type="compositionally biased region" description="Basic and acidic residues" evidence="1">
    <location>
        <begin position="204"/>
        <end position="215"/>
    </location>
</feature>
<feature type="compositionally biased region" description="Polar residues" evidence="1">
    <location>
        <begin position="216"/>
        <end position="228"/>
    </location>
</feature>
<evidence type="ECO:0000256" key="1">
    <source>
        <dbReference type="SAM" id="MobiDB-lite"/>
    </source>
</evidence>
<reference evidence="2" key="1">
    <citation type="submission" date="2022-06" db="EMBL/GenBank/DDBJ databases">
        <title>Complete genome sequences of two strains of the flax pathogen Septoria linicola.</title>
        <authorList>
            <person name="Lapalu N."/>
            <person name="Simon A."/>
            <person name="Demenou B."/>
            <person name="Paumier D."/>
            <person name="Guillot M.-P."/>
            <person name="Gout L."/>
            <person name="Valade R."/>
        </authorList>
    </citation>
    <scope>NUCLEOTIDE SEQUENCE</scope>
    <source>
        <strain evidence="2">SE15195</strain>
    </source>
</reference>
<sequence length="228" mass="26093">MAEAANTEQIRVLVTAAWLLGSVSEEVRRAFCIHNIVKIYDLVVKLFDDIVNGKDDLHIQESDSEFIRDARKALLNIFQRWRDTHDDQLFDRLFRDTVIRYLQDNQLAPPLPDADRSERRACQLAGVIKQSVIAPTEAVYIKEIEALKRNNLEHNSKSLELQQARNESRVMCDAKQSALQEQTSANAVLAIEVQDQAKKLSEVEQKSLQHQEDNRTLVQDLNDASKTN</sequence>
<feature type="region of interest" description="Disordered" evidence="1">
    <location>
        <begin position="204"/>
        <end position="228"/>
    </location>
</feature>
<dbReference type="Proteomes" id="UP001056384">
    <property type="component" value="Chromosome 2"/>
</dbReference>
<proteinExistence type="predicted"/>
<protein>
    <submittedName>
        <fullName evidence="2">Uncharacterized protein</fullName>
    </submittedName>
</protein>